<keyword evidence="4" id="KW-1185">Reference proteome</keyword>
<protein>
    <submittedName>
        <fullName evidence="3">Uncharacterized protein</fullName>
    </submittedName>
</protein>
<feature type="transmembrane region" description="Helical" evidence="2">
    <location>
        <begin position="6"/>
        <end position="25"/>
    </location>
</feature>
<dbReference type="Proteomes" id="UP001596504">
    <property type="component" value="Unassembled WGS sequence"/>
</dbReference>
<name>A0ABW2LJ12_9PSEU</name>
<gene>
    <name evidence="3" type="ORF">ACFQRI_09360</name>
</gene>
<keyword evidence="2" id="KW-0812">Transmembrane</keyword>
<proteinExistence type="predicted"/>
<evidence type="ECO:0000313" key="4">
    <source>
        <dbReference type="Proteomes" id="UP001596504"/>
    </source>
</evidence>
<keyword evidence="2" id="KW-0472">Membrane</keyword>
<feature type="coiled-coil region" evidence="1">
    <location>
        <begin position="126"/>
        <end position="153"/>
    </location>
</feature>
<comment type="caution">
    <text evidence="3">The sequence shown here is derived from an EMBL/GenBank/DDBJ whole genome shotgun (WGS) entry which is preliminary data.</text>
</comment>
<organism evidence="3 4">
    <name type="scientific">Saccharopolyspora griseoalba</name>
    <dbReference type="NCBI Taxonomy" id="1431848"/>
    <lineage>
        <taxon>Bacteria</taxon>
        <taxon>Bacillati</taxon>
        <taxon>Actinomycetota</taxon>
        <taxon>Actinomycetes</taxon>
        <taxon>Pseudonocardiales</taxon>
        <taxon>Pseudonocardiaceae</taxon>
        <taxon>Saccharopolyspora</taxon>
    </lineage>
</organism>
<evidence type="ECO:0000256" key="1">
    <source>
        <dbReference type="SAM" id="Coils"/>
    </source>
</evidence>
<evidence type="ECO:0000256" key="2">
    <source>
        <dbReference type="SAM" id="Phobius"/>
    </source>
</evidence>
<reference evidence="4" key="1">
    <citation type="journal article" date="2019" name="Int. J. Syst. Evol. Microbiol.">
        <title>The Global Catalogue of Microorganisms (GCM) 10K type strain sequencing project: providing services to taxonomists for standard genome sequencing and annotation.</title>
        <authorList>
            <consortium name="The Broad Institute Genomics Platform"/>
            <consortium name="The Broad Institute Genome Sequencing Center for Infectious Disease"/>
            <person name="Wu L."/>
            <person name="Ma J."/>
        </authorList>
    </citation>
    <scope>NUCLEOTIDE SEQUENCE [LARGE SCALE GENOMIC DNA]</scope>
    <source>
        <strain evidence="4">WLHS5</strain>
    </source>
</reference>
<keyword evidence="1" id="KW-0175">Coiled coil</keyword>
<keyword evidence="2" id="KW-1133">Transmembrane helix</keyword>
<dbReference type="EMBL" id="JBHTCJ010000004">
    <property type="protein sequence ID" value="MFC7341620.1"/>
    <property type="molecule type" value="Genomic_DNA"/>
</dbReference>
<sequence>MDALWLNLIIGVLAGCAGAGLVLLVRGGEAVPDQPAPEVLPEVPADAWAPAVRRCEQSVHRAGQAVEAVSSRETRNRLRAVVRRMDAELPDVRVLAELGKGLGDSRRDAEVAGRVRAQLAGAAARFAETTEEVLELVADAEDAERRVAALRDRFPLVRPLSAVLVERVPG</sequence>
<dbReference type="RefSeq" id="WP_380666679.1">
    <property type="nucleotide sequence ID" value="NZ_JBHTCJ010000004.1"/>
</dbReference>
<evidence type="ECO:0000313" key="3">
    <source>
        <dbReference type="EMBL" id="MFC7341620.1"/>
    </source>
</evidence>
<accession>A0ABW2LJ12</accession>